<dbReference type="Gene3D" id="3.30.200.20">
    <property type="entry name" value="Phosphorylase Kinase, domain 1"/>
    <property type="match status" value="1"/>
</dbReference>
<keyword evidence="3" id="KW-1185">Reference proteome</keyword>
<evidence type="ECO:0000313" key="2">
    <source>
        <dbReference type="EMBL" id="MCB7389463.1"/>
    </source>
</evidence>
<organism evidence="2 3">
    <name type="scientific">Bariatricus massiliensis</name>
    <dbReference type="NCBI Taxonomy" id="1745713"/>
    <lineage>
        <taxon>Bacteria</taxon>
        <taxon>Bacillati</taxon>
        <taxon>Bacillota</taxon>
        <taxon>Clostridia</taxon>
        <taxon>Lachnospirales</taxon>
        <taxon>Lachnospiraceae</taxon>
        <taxon>Bariatricus</taxon>
    </lineage>
</organism>
<feature type="domain" description="Aminoglycoside phosphotransferase" evidence="1">
    <location>
        <begin position="44"/>
        <end position="258"/>
    </location>
</feature>
<keyword evidence="2" id="KW-0946">Virion</keyword>
<gene>
    <name evidence="2" type="ORF">LIZ65_19460</name>
</gene>
<keyword evidence="2" id="KW-0167">Capsid protein</keyword>
<evidence type="ECO:0000313" key="3">
    <source>
        <dbReference type="Proteomes" id="UP001299546"/>
    </source>
</evidence>
<dbReference type="Pfam" id="PF01636">
    <property type="entry name" value="APH"/>
    <property type="match status" value="1"/>
</dbReference>
<dbReference type="Gene3D" id="3.90.1200.10">
    <property type="match status" value="1"/>
</dbReference>
<accession>A0ABS8DLY2</accession>
<dbReference type="Proteomes" id="UP001299546">
    <property type="component" value="Unassembled WGS sequence"/>
</dbReference>
<dbReference type="InterPro" id="IPR002575">
    <property type="entry name" value="Aminoglycoside_PTrfase"/>
</dbReference>
<dbReference type="EMBL" id="JAJCIS010000027">
    <property type="protein sequence ID" value="MCB7389463.1"/>
    <property type="molecule type" value="Genomic_DNA"/>
</dbReference>
<proteinExistence type="predicted"/>
<evidence type="ECO:0000259" key="1">
    <source>
        <dbReference type="Pfam" id="PF01636"/>
    </source>
</evidence>
<dbReference type="NCBIfam" id="TIGR02906">
    <property type="entry name" value="spore_CotS"/>
    <property type="match status" value="1"/>
</dbReference>
<sequence length="328" mass="38091">MKDYGISVLEQYQMEVYSTRRIRGAVLCDTDKGLFLLKEADGTRGRLPVLVGLYEQLNKSGFELVDTPLPNREGEYLSQADDGTVYVVKRWFAGRECDVRREGELLEAARHLARLHRVMMVPEGFEFGDRENLTEEYKRHNRELRKVREFVRRRSVKGVFESAFLTAFDSMYNQALAVSERQAESGYAGLLEEAVNKNTVVHGDYNYHNILVCASGTAVTNFEHAHRDIQLADLYYFLRKTMEKHHFDERLGAKMVDAYSSVNALSAEQVEYLALRIAYPEKFWKIANTYYHSNKAWIPEKNVEKLKLSIMQMEEKKKFLANIFAFHL</sequence>
<comment type="caution">
    <text evidence="2">The sequence shown here is derived from an EMBL/GenBank/DDBJ whole genome shotgun (WGS) entry which is preliminary data.</text>
</comment>
<dbReference type="InterPro" id="IPR011009">
    <property type="entry name" value="Kinase-like_dom_sf"/>
</dbReference>
<reference evidence="2 3" key="1">
    <citation type="submission" date="2021-10" db="EMBL/GenBank/DDBJ databases">
        <title>Collection of gut derived symbiotic bacterial strains cultured from healthy donors.</title>
        <authorList>
            <person name="Lin H."/>
            <person name="Littmann E."/>
            <person name="Kohout C."/>
            <person name="Pamer E.G."/>
        </authorList>
    </citation>
    <scope>NUCLEOTIDE SEQUENCE [LARGE SCALE GENOMIC DNA]</scope>
    <source>
        <strain evidence="2 3">DFI.1.165</strain>
    </source>
</reference>
<protein>
    <submittedName>
        <fullName evidence="2">CotS family spore coat protein</fullName>
    </submittedName>
</protein>
<dbReference type="RefSeq" id="WP_066733497.1">
    <property type="nucleotide sequence ID" value="NZ_JAJCIQ010000026.1"/>
</dbReference>
<dbReference type="SUPFAM" id="SSF56112">
    <property type="entry name" value="Protein kinase-like (PK-like)"/>
    <property type="match status" value="1"/>
</dbReference>
<dbReference type="InterPro" id="IPR047175">
    <property type="entry name" value="CotS-like"/>
</dbReference>
<name>A0ABS8DLY2_9FIRM</name>
<dbReference type="InterPro" id="IPR014255">
    <property type="entry name" value="Spore_coat_CotS"/>
</dbReference>
<dbReference type="PANTHER" id="PTHR39179:SF1">
    <property type="entry name" value="SPORE COAT PROTEIN I"/>
    <property type="match status" value="1"/>
</dbReference>
<dbReference type="PANTHER" id="PTHR39179">
    <property type="entry name" value="SPORE COAT PROTEIN I"/>
    <property type="match status" value="1"/>
</dbReference>